<dbReference type="AlphaFoldDB" id="A0A225DDG2"/>
<protein>
    <submittedName>
        <fullName evidence="1">Sulfate permease</fullName>
    </submittedName>
</protein>
<comment type="caution">
    <text evidence="1">The sequence shown here is derived from an EMBL/GenBank/DDBJ whole genome shotgun (WGS) entry which is preliminary data.</text>
</comment>
<sequence>MKPRGPSAADLLSGFLVFLIALPLCLGIAKASGFPPIAGFGRLWPAG</sequence>
<reference evidence="2" key="1">
    <citation type="submission" date="2017-06" db="EMBL/GenBank/DDBJ databases">
        <title>Genome analysis of Fimbriiglobus ruber SP5, the first member of the order Planctomycetales with confirmed chitinolytic capability.</title>
        <authorList>
            <person name="Ravin N.V."/>
            <person name="Rakitin A.L."/>
            <person name="Ivanova A.A."/>
            <person name="Beletsky A.V."/>
            <person name="Kulichevskaya I.S."/>
            <person name="Mardanov A.V."/>
            <person name="Dedysh S.N."/>
        </authorList>
    </citation>
    <scope>NUCLEOTIDE SEQUENCE [LARGE SCALE GENOMIC DNA]</scope>
    <source>
        <strain evidence="2">SP5</strain>
    </source>
</reference>
<name>A0A225DDG2_9BACT</name>
<gene>
    <name evidence="1" type="ORF">FRUB_06794</name>
</gene>
<proteinExistence type="predicted"/>
<dbReference type="Proteomes" id="UP000214646">
    <property type="component" value="Unassembled WGS sequence"/>
</dbReference>
<accession>A0A225DDG2</accession>
<evidence type="ECO:0000313" key="1">
    <source>
        <dbReference type="EMBL" id="OWK37674.1"/>
    </source>
</evidence>
<dbReference type="EMBL" id="NIDE01000014">
    <property type="protein sequence ID" value="OWK37674.1"/>
    <property type="molecule type" value="Genomic_DNA"/>
</dbReference>
<organism evidence="1 2">
    <name type="scientific">Fimbriiglobus ruber</name>
    <dbReference type="NCBI Taxonomy" id="1908690"/>
    <lineage>
        <taxon>Bacteria</taxon>
        <taxon>Pseudomonadati</taxon>
        <taxon>Planctomycetota</taxon>
        <taxon>Planctomycetia</taxon>
        <taxon>Gemmatales</taxon>
        <taxon>Gemmataceae</taxon>
        <taxon>Fimbriiglobus</taxon>
    </lineage>
</organism>
<evidence type="ECO:0000313" key="2">
    <source>
        <dbReference type="Proteomes" id="UP000214646"/>
    </source>
</evidence>
<keyword evidence="2" id="KW-1185">Reference proteome</keyword>